<organism evidence="3">
    <name type="scientific">uncultured Caudovirales phage</name>
    <dbReference type="NCBI Taxonomy" id="2100421"/>
    <lineage>
        <taxon>Viruses</taxon>
        <taxon>Duplodnaviria</taxon>
        <taxon>Heunggongvirae</taxon>
        <taxon>Uroviricota</taxon>
        <taxon>Caudoviricetes</taxon>
        <taxon>Peduoviridae</taxon>
        <taxon>Maltschvirus</taxon>
        <taxon>Maltschvirus maltsch</taxon>
    </lineage>
</organism>
<feature type="region of interest" description="Disordered" evidence="1">
    <location>
        <begin position="182"/>
        <end position="211"/>
    </location>
</feature>
<dbReference type="EMBL" id="LR796488">
    <property type="protein sequence ID" value="CAB4146966.1"/>
    <property type="molecule type" value="Genomic_DNA"/>
</dbReference>
<accession>A0A6J5Q3K8</accession>
<dbReference type="EMBL" id="LR796970">
    <property type="protein sequence ID" value="CAB4178713.1"/>
    <property type="molecule type" value="Genomic_DNA"/>
</dbReference>
<evidence type="ECO:0000313" key="5">
    <source>
        <dbReference type="EMBL" id="CAB4220582.1"/>
    </source>
</evidence>
<name>A0A6J5Q3K8_9CAUD</name>
<reference evidence="3" key="1">
    <citation type="submission" date="2020-05" db="EMBL/GenBank/DDBJ databases">
        <authorList>
            <person name="Chiriac C."/>
            <person name="Salcher M."/>
            <person name="Ghai R."/>
            <person name="Kavagutti S V."/>
        </authorList>
    </citation>
    <scope>NUCLEOTIDE SEQUENCE</scope>
</reference>
<proteinExistence type="predicted"/>
<protein>
    <submittedName>
        <fullName evidence="3">Uncharacterized protein</fullName>
    </submittedName>
</protein>
<evidence type="ECO:0000313" key="2">
    <source>
        <dbReference type="EMBL" id="CAB4146966.1"/>
    </source>
</evidence>
<gene>
    <name evidence="3" type="ORF">UFOVP1020_54</name>
    <name evidence="4" type="ORF">UFOVP1170_49</name>
    <name evidence="5" type="ORF">UFOVP1621_50</name>
    <name evidence="2" type="ORF">UFOVP512_5</name>
</gene>
<dbReference type="EMBL" id="LR797500">
    <property type="protein sequence ID" value="CAB4220582.1"/>
    <property type="molecule type" value="Genomic_DNA"/>
</dbReference>
<feature type="compositionally biased region" description="Pro residues" evidence="1">
    <location>
        <begin position="192"/>
        <end position="209"/>
    </location>
</feature>
<dbReference type="EMBL" id="LR797115">
    <property type="protein sequence ID" value="CAB4188098.1"/>
    <property type="molecule type" value="Genomic_DNA"/>
</dbReference>
<sequence>MALNIGGGGAGKAYAKYNAKADKWFCRAGGDEDVEIERPTFVADFDNLATGWMRFVEGIAPEKVMDPSLSQPAPSPGENFKRGFMMMIYSPKYFGGAVEFGGTSLHLANAIKDVYGEYEAGRAANPGKLPVIACTGSQAMKDRYGTNYRPTLALAKWVDRPAELSSVSPVDAADIWQGNATPAVPARTPAQHVPPPAPVNATPPAPQPAANPLAEALF</sequence>
<evidence type="ECO:0000313" key="3">
    <source>
        <dbReference type="EMBL" id="CAB4178713.1"/>
    </source>
</evidence>
<evidence type="ECO:0000256" key="1">
    <source>
        <dbReference type="SAM" id="MobiDB-lite"/>
    </source>
</evidence>
<evidence type="ECO:0000313" key="4">
    <source>
        <dbReference type="EMBL" id="CAB4188098.1"/>
    </source>
</evidence>